<dbReference type="InParanoid" id="A0A409YA77"/>
<comment type="caution">
    <text evidence="2">The sequence shown here is derived from an EMBL/GenBank/DDBJ whole genome shotgun (WGS) entry which is preliminary data.</text>
</comment>
<reference evidence="2 3" key="1">
    <citation type="journal article" date="2018" name="Evol. Lett.">
        <title>Horizontal gene cluster transfer increased hallucinogenic mushroom diversity.</title>
        <authorList>
            <person name="Reynolds H.T."/>
            <person name="Vijayakumar V."/>
            <person name="Gluck-Thaler E."/>
            <person name="Korotkin H.B."/>
            <person name="Matheny P.B."/>
            <person name="Slot J.C."/>
        </authorList>
    </citation>
    <scope>NUCLEOTIDE SEQUENCE [LARGE SCALE GENOMIC DNA]</scope>
    <source>
        <strain evidence="2 3">2629</strain>
    </source>
</reference>
<gene>
    <name evidence="2" type="ORF">CVT24_009584</name>
</gene>
<feature type="compositionally biased region" description="Low complexity" evidence="1">
    <location>
        <begin position="425"/>
        <end position="477"/>
    </location>
</feature>
<dbReference type="OrthoDB" id="3267789at2759"/>
<accession>A0A409YA77</accession>
<feature type="compositionally biased region" description="Low complexity" evidence="1">
    <location>
        <begin position="1"/>
        <end position="29"/>
    </location>
</feature>
<feature type="compositionally biased region" description="Low complexity" evidence="1">
    <location>
        <begin position="134"/>
        <end position="146"/>
    </location>
</feature>
<feature type="region of interest" description="Disordered" evidence="1">
    <location>
        <begin position="495"/>
        <end position="636"/>
    </location>
</feature>
<feature type="region of interest" description="Disordered" evidence="1">
    <location>
        <begin position="319"/>
        <end position="480"/>
    </location>
</feature>
<dbReference type="STRING" id="181874.A0A409YA77"/>
<evidence type="ECO:0000313" key="2">
    <source>
        <dbReference type="EMBL" id="PPQ99903.1"/>
    </source>
</evidence>
<evidence type="ECO:0000313" key="3">
    <source>
        <dbReference type="Proteomes" id="UP000284842"/>
    </source>
</evidence>
<keyword evidence="3" id="KW-1185">Reference proteome</keyword>
<feature type="compositionally biased region" description="Basic residues" evidence="1">
    <location>
        <begin position="536"/>
        <end position="553"/>
    </location>
</feature>
<evidence type="ECO:0000256" key="1">
    <source>
        <dbReference type="SAM" id="MobiDB-lite"/>
    </source>
</evidence>
<feature type="compositionally biased region" description="Low complexity" evidence="1">
    <location>
        <begin position="86"/>
        <end position="114"/>
    </location>
</feature>
<feature type="compositionally biased region" description="Basic and acidic residues" evidence="1">
    <location>
        <begin position="63"/>
        <end position="75"/>
    </location>
</feature>
<feature type="compositionally biased region" description="Polar residues" evidence="1">
    <location>
        <begin position="556"/>
        <end position="571"/>
    </location>
</feature>
<dbReference type="EMBL" id="NHTK01001342">
    <property type="protein sequence ID" value="PPQ99903.1"/>
    <property type="molecule type" value="Genomic_DNA"/>
</dbReference>
<name>A0A409YA77_9AGAR</name>
<protein>
    <submittedName>
        <fullName evidence="2">Uncharacterized protein</fullName>
    </submittedName>
</protein>
<dbReference type="AlphaFoldDB" id="A0A409YA77"/>
<feature type="region of interest" description="Disordered" evidence="1">
    <location>
        <begin position="1"/>
        <end position="207"/>
    </location>
</feature>
<feature type="compositionally biased region" description="Gly residues" evidence="1">
    <location>
        <begin position="34"/>
        <end position="58"/>
    </location>
</feature>
<organism evidence="2 3">
    <name type="scientific">Panaeolus cyanescens</name>
    <dbReference type="NCBI Taxonomy" id="181874"/>
    <lineage>
        <taxon>Eukaryota</taxon>
        <taxon>Fungi</taxon>
        <taxon>Dikarya</taxon>
        <taxon>Basidiomycota</taxon>
        <taxon>Agaricomycotina</taxon>
        <taxon>Agaricomycetes</taxon>
        <taxon>Agaricomycetidae</taxon>
        <taxon>Agaricales</taxon>
        <taxon>Agaricineae</taxon>
        <taxon>Galeropsidaceae</taxon>
        <taxon>Panaeolus</taxon>
    </lineage>
</organism>
<feature type="compositionally biased region" description="Low complexity" evidence="1">
    <location>
        <begin position="334"/>
        <end position="355"/>
    </location>
</feature>
<dbReference type="Proteomes" id="UP000284842">
    <property type="component" value="Unassembled WGS sequence"/>
</dbReference>
<feature type="compositionally biased region" description="Low complexity" evidence="1">
    <location>
        <begin position="588"/>
        <end position="600"/>
    </location>
</feature>
<proteinExistence type="predicted"/>
<sequence>MASPAPSSAGPASHSSSSSRWGRSGEPGSAFSGLGRGGRGGGNRGRGGPRGGRGGNRGGPPSREPKNDEPARSTKEPLSAPSLVNTKSTSSITSSVSSPKIDKSNLPPNSSKPKPASRRGSRSIPPAIVTQIKAAESPSSPQSARSPQKRRRSQAGKGNPAIPAKINPPQSNDNLVRPNRPNIGPVPHTAPVKDAPPHISNGATLHVDKRNELDSFVERCRAPRAATPGSHIDWAGDDDDSLPDLDDWGINTATFSASKSDIISPIIVDGLKPLPDLHPHLIPASPLRHSYDLETHSTTTDSLSTSLSDLKEEVAAIEVEDKKSVSSSLEKASDSSPPSVTSASADASTTQGQTSRKSDSIPASETRLPAKPIHPSLPAKPNAAPVVSHLNSRPGATPMRKNYTKPPHSANKESFNVKENKQTLPEAPASEPAATPTPDGAATPTLNPSVPKEVSVVPPTPVEKSAVEPEAAANAPVRPHTAIEKVLDSIEATGGLETSIHAPKAISDSRSAPAHMSSYPDITPAADNRPAQNNMHHQRSHTTGRPYNNRRHNGDRSPQVNRNHNFSNGGFNDSHGGFSNGHHSRTQSSPPVAAGGSSPHSRPRITGDAISRLARTINKANNTSPPKPAPSVGLNN</sequence>